<protein>
    <recommendedName>
        <fullName evidence="3">BTB domain-containing protein</fullName>
    </recommendedName>
</protein>
<dbReference type="PANTHER" id="PTHR31860">
    <property type="entry name" value="HEAT-INDUCIBLE TRANSCRIPTION REPRESSOR (DUF639)-RELATED"/>
    <property type="match status" value="1"/>
</dbReference>
<dbReference type="InterPro" id="IPR006927">
    <property type="entry name" value="DUF639"/>
</dbReference>
<dbReference type="InterPro" id="IPR011333">
    <property type="entry name" value="SKP1/BTB/POZ_sf"/>
</dbReference>
<reference evidence="4" key="1">
    <citation type="submission" date="2022-05" db="EMBL/GenBank/DDBJ databases">
        <title>The Musa troglodytarum L. genome provides insights into the mechanism of non-climacteric behaviour and enrichment of carotenoids.</title>
        <authorList>
            <person name="Wang J."/>
        </authorList>
    </citation>
    <scope>NUCLEOTIDE SEQUENCE</scope>
    <source>
        <tissue evidence="4">Leaf</tissue>
    </source>
</reference>
<dbReference type="SMART" id="SM00225">
    <property type="entry name" value="BTB"/>
    <property type="match status" value="1"/>
</dbReference>
<feature type="transmembrane region" description="Helical" evidence="2">
    <location>
        <begin position="971"/>
        <end position="1004"/>
    </location>
</feature>
<evidence type="ECO:0000256" key="1">
    <source>
        <dbReference type="ARBA" id="ARBA00004906"/>
    </source>
</evidence>
<dbReference type="Pfam" id="PF04842">
    <property type="entry name" value="DUF639"/>
    <property type="match status" value="1"/>
</dbReference>
<keyword evidence="5" id="KW-1185">Reference proteome</keyword>
<proteinExistence type="predicted"/>
<dbReference type="PROSITE" id="PS50097">
    <property type="entry name" value="BTB"/>
    <property type="match status" value="1"/>
</dbReference>
<feature type="transmembrane region" description="Helical" evidence="2">
    <location>
        <begin position="1073"/>
        <end position="1101"/>
    </location>
</feature>
<name>A0A9E7JEK3_9LILI</name>
<keyword evidence="2" id="KW-0812">Transmembrane</keyword>
<dbReference type="OrthoDB" id="634852at2759"/>
<dbReference type="Proteomes" id="UP001055439">
    <property type="component" value="Chromosome 10"/>
</dbReference>
<dbReference type="PANTHER" id="PTHR31860:SF3">
    <property type="entry name" value="PROTEIN, PUTATIVE (DUF639)-RELATED"/>
    <property type="match status" value="1"/>
</dbReference>
<feature type="domain" description="BTB" evidence="3">
    <location>
        <begin position="168"/>
        <end position="227"/>
    </location>
</feature>
<accession>A0A9E7JEK3</accession>
<evidence type="ECO:0000259" key="3">
    <source>
        <dbReference type="PROSITE" id="PS50097"/>
    </source>
</evidence>
<dbReference type="EMBL" id="CP097503">
    <property type="protein sequence ID" value="URD77732.1"/>
    <property type="molecule type" value="Genomic_DNA"/>
</dbReference>
<dbReference type="CDD" id="cd18186">
    <property type="entry name" value="BTB_POZ_ZBTB_KLHL-like"/>
    <property type="match status" value="1"/>
</dbReference>
<evidence type="ECO:0000313" key="5">
    <source>
        <dbReference type="Proteomes" id="UP001055439"/>
    </source>
</evidence>
<dbReference type="SUPFAM" id="SSF54695">
    <property type="entry name" value="POZ domain"/>
    <property type="match status" value="1"/>
</dbReference>
<gene>
    <name evidence="4" type="ORF">MUK42_18588</name>
</gene>
<keyword evidence="2" id="KW-0472">Membrane</keyword>
<dbReference type="AlphaFoldDB" id="A0A9E7JEK3"/>
<dbReference type="Pfam" id="PF00651">
    <property type="entry name" value="BTB"/>
    <property type="match status" value="1"/>
</dbReference>
<sequence>MSGGERSASDSKVETISRLAQWKIESFGPCSYRRSDAFKIGIWNWYLSVEKNRYVHIRLFPEPSRVSKEQPPVAKFVLRVSSPAPGRRPCISPVNEKLIRSSEDFAWAIDSNFHGRFTIDVEFLDLKIHPLDGGEACSIWPNEGMLQSLSSKSTLRCLSRMLEDGIHADVTIKTSDGVLKAHKAVLASSSPVFESMFLHDLKEKESSTIKIEDMSLESCSALLGYIYGTIKQEDFWKHRLALLGAANKYDIADLKDCCEESLLEDINSSNVLERLHEAWLYQLNELKKGCLMYLFDFGKIYDVRDEMNNFFRHADRELLLERLRNQPQHRRSMLRQFSVLPPPPLPSRSPPLRPVPRLLLPSDGFSLYLLHSRRRRRRRPLVIVLRSGGGDRWRLTDLDPNAVQDRLRSWLLKARTLLTEVATPLVKPGQGRKLATARELENMDVEEEVFVASEMTVDRRTTNGFLSFAAVVSIEQFARMNGLTGRKMQKIFEALAPETIRTDARSLVEYCCFRYLSRDSSDIHPSLKEHAFQRLIFVTMLAWEQPYTRDGGSQILQDASSFQGQLVGEDAFVRIAPAVAGVSDVSTAHHLFKALAGDEQGISLRLWTTYLAELLKVHQGRQSYENGDFVLPYEQLLCIGSSRKRPVLKWENNIAWPGNLTLTNKALYFEAIGLTGTKKSVRLDLTHHGSQIEKTKVGPFASKLFDSAVSVSSGLNSETWILEFVDFGGEMRRDVWHAFIREIISLYEFLREYGPDGDDPSIHDVYGAHKGKRRAIRSAANNIARLQCLQFIRKLSEDPAKLVQFSYLRNVPYGDVVFQTLAVSFWGGPLVTKFKHTNNLPVHRMNSVEDLSGSNVHLFDVDGSVYLRKWMKSPSWSSSSSITFWKNSLVKHGIVLAKNLVVADLSLVERAALTCKEKSRIVEKTQATIDAAMIKGIPSNIDLFKELMLPLAVVAQKFDKLRRWEKPRLTISFLVFAYTIIFRNLLSYVLPATLIVMATTMLLLKGLKEQGRLGRFFGRVVIRDQPPSNTIQKIIALKEAMAYVENYLQNINVILLKIRTIMLSVQPEVTFEVAVVLLGSAIILLVIPFKYILAFIIFDLFTRELQFRKEMVVKFVSFLRERWAGIHAAPVVVLPYESPKTVTEGVNTTNPDRIKSERILGNGSAAKS</sequence>
<comment type="pathway">
    <text evidence="1">Protein modification; protein ubiquitination.</text>
</comment>
<evidence type="ECO:0000313" key="4">
    <source>
        <dbReference type="EMBL" id="URD77732.1"/>
    </source>
</evidence>
<evidence type="ECO:0000256" key="2">
    <source>
        <dbReference type="SAM" id="Phobius"/>
    </source>
</evidence>
<keyword evidence="2" id="KW-1133">Transmembrane helix</keyword>
<organism evidence="4 5">
    <name type="scientific">Musa troglodytarum</name>
    <name type="common">fe'i banana</name>
    <dbReference type="NCBI Taxonomy" id="320322"/>
    <lineage>
        <taxon>Eukaryota</taxon>
        <taxon>Viridiplantae</taxon>
        <taxon>Streptophyta</taxon>
        <taxon>Embryophyta</taxon>
        <taxon>Tracheophyta</taxon>
        <taxon>Spermatophyta</taxon>
        <taxon>Magnoliopsida</taxon>
        <taxon>Liliopsida</taxon>
        <taxon>Zingiberales</taxon>
        <taxon>Musaceae</taxon>
        <taxon>Musa</taxon>
    </lineage>
</organism>
<dbReference type="InterPro" id="IPR000210">
    <property type="entry name" value="BTB/POZ_dom"/>
</dbReference>
<dbReference type="Gene3D" id="3.30.710.10">
    <property type="entry name" value="Potassium Channel Kv1.1, Chain A"/>
    <property type="match status" value="1"/>
</dbReference>